<protein>
    <recommendedName>
        <fullName evidence="3">Phage protein, HK97 gp10 family</fullName>
    </recommendedName>
</protein>
<dbReference type="AlphaFoldDB" id="I8TUM2"/>
<proteinExistence type="predicted"/>
<organism evidence="1 2">
    <name type="scientific">Pelosinus fermentans JBW45</name>
    <dbReference type="NCBI Taxonomy" id="1192197"/>
    <lineage>
        <taxon>Bacteria</taxon>
        <taxon>Bacillati</taxon>
        <taxon>Bacillota</taxon>
        <taxon>Negativicutes</taxon>
        <taxon>Selenomonadales</taxon>
        <taxon>Sporomusaceae</taxon>
        <taxon>Pelosinus</taxon>
    </lineage>
</organism>
<name>I8TUM2_9FIRM</name>
<dbReference type="RefSeq" id="WP_007959716.1">
    <property type="nucleotide sequence ID" value="NZ_CP010978.1"/>
</dbReference>
<evidence type="ECO:0000313" key="2">
    <source>
        <dbReference type="Proteomes" id="UP000005361"/>
    </source>
</evidence>
<dbReference type="STRING" id="1192197.JBW_01564"/>
<accession>I8TUM2</accession>
<dbReference type="Proteomes" id="UP000005361">
    <property type="component" value="Chromosome"/>
</dbReference>
<gene>
    <name evidence="1" type="ORF">JBW_01564</name>
</gene>
<reference evidence="2" key="2">
    <citation type="submission" date="2015-02" db="EMBL/GenBank/DDBJ databases">
        <title>Complete Genome Sequence of Pelosinus fermentans JBW45.</title>
        <authorList>
            <person name="De Leon K.B."/>
            <person name="Utturkar S.M."/>
            <person name="Camilleri L.B."/>
            <person name="Arkin A.P."/>
            <person name="Fields M.W."/>
            <person name="Brown S.D."/>
            <person name="Wall J.D."/>
        </authorList>
    </citation>
    <scope>NUCLEOTIDE SEQUENCE [LARGE SCALE GENOMIC DNA]</scope>
    <source>
        <strain evidence="2">JBW45</strain>
    </source>
</reference>
<evidence type="ECO:0000313" key="1">
    <source>
        <dbReference type="EMBL" id="AJQ26914.1"/>
    </source>
</evidence>
<dbReference type="KEGG" id="pft:JBW_01564"/>
<reference evidence="1 2" key="1">
    <citation type="journal article" date="2015" name="Genome Announc.">
        <title>Complete Genome Sequence of Pelosinus fermentans JBW45, a Member of a Remarkably Competitive Group of Negativicutes in the Firmicutes Phylum.</title>
        <authorList>
            <person name="De Leon K.B."/>
            <person name="Utturkar S.M."/>
            <person name="Camilleri L.B."/>
            <person name="Elias D.A."/>
            <person name="Arkin A.P."/>
            <person name="Fields M.W."/>
            <person name="Brown S.D."/>
            <person name="Wall J.D."/>
        </authorList>
    </citation>
    <scope>NUCLEOTIDE SEQUENCE [LARGE SCALE GENOMIC DNA]</scope>
    <source>
        <strain evidence="1 2">JBW45</strain>
    </source>
</reference>
<dbReference type="HOGENOM" id="CLU_1703481_0_0_9"/>
<evidence type="ECO:0008006" key="3">
    <source>
        <dbReference type="Google" id="ProtNLM"/>
    </source>
</evidence>
<sequence length="154" mass="17139">MDASTRETEEALLNLSNAFIRNNRLAIKTASVVVQRQARAKHKFRTRTGAAESAIETQFVSKLGLDVGFVRLNNNVALHAMFMHEGTKPHMIRAKNKKSLRWVTAGGFAFATSVRHPGTKADPFLYNALDDCAARIDAIFDRYAQRTIMESGLS</sequence>
<dbReference type="EMBL" id="CP010978">
    <property type="protein sequence ID" value="AJQ26914.1"/>
    <property type="molecule type" value="Genomic_DNA"/>
</dbReference>
<dbReference type="OrthoDB" id="1625439at2"/>